<evidence type="ECO:0000313" key="2">
    <source>
        <dbReference type="Proteomes" id="UP000028926"/>
    </source>
</evidence>
<organism evidence="1 2">
    <name type="scientific">Candidatus Odyssella acanthamoebae</name>
    <dbReference type="NCBI Taxonomy" id="91604"/>
    <lineage>
        <taxon>Bacteria</taxon>
        <taxon>Pseudomonadati</taxon>
        <taxon>Pseudomonadota</taxon>
        <taxon>Alphaproteobacteria</taxon>
        <taxon>Holosporales</taxon>
        <taxon>Candidatus Paracaedibacteraceae</taxon>
        <taxon>Candidatus Odyssella</taxon>
    </lineage>
</organism>
<dbReference type="OrthoDB" id="8479519at2"/>
<dbReference type="EMBL" id="CP008941">
    <property type="protein sequence ID" value="AIK97193.1"/>
    <property type="molecule type" value="Genomic_DNA"/>
</dbReference>
<dbReference type="AlphaFoldDB" id="A0A077AZP0"/>
<dbReference type="HOGENOM" id="CLU_1891654_0_0_5"/>
<accession>A0A077AZP0</accession>
<keyword evidence="2" id="KW-1185">Reference proteome</keyword>
<dbReference type="KEGG" id="paca:ID47_11325"/>
<sequence length="138" mass="16137">MIKVICKYARLSDVPNSSALDNYRQDVNPLDYDFYLTGGIFYQVLGVTCRSSIPWLYIVRHDEGNNIDILPAVLFDFDWQKVPKDWYIRINGSTGENMELLPEKLVHIDHWYERYIDEDPAILEIISLTIHNNSQQEG</sequence>
<dbReference type="RefSeq" id="WP_038466430.1">
    <property type="nucleotide sequence ID" value="NZ_CP008941.1"/>
</dbReference>
<protein>
    <submittedName>
        <fullName evidence="1">Uncharacterized protein</fullName>
    </submittedName>
</protein>
<dbReference type="STRING" id="91604.ID47_11325"/>
<evidence type="ECO:0000313" key="1">
    <source>
        <dbReference type="EMBL" id="AIK97193.1"/>
    </source>
</evidence>
<reference evidence="1 2" key="1">
    <citation type="submission" date="2014-07" db="EMBL/GenBank/DDBJ databases">
        <title>Comparative genomic insights into amoeba endosymbionts belonging to the families of Holosporaceae and Candidatus Midichloriaceae within Rickettsiales.</title>
        <authorList>
            <person name="Wang Z."/>
            <person name="Wu M."/>
        </authorList>
    </citation>
    <scope>NUCLEOTIDE SEQUENCE [LARGE SCALE GENOMIC DNA]</scope>
    <source>
        <strain evidence="1">PRA3</strain>
    </source>
</reference>
<gene>
    <name evidence="1" type="ORF">ID47_11325</name>
</gene>
<name>A0A077AZP0_9PROT</name>
<dbReference type="Proteomes" id="UP000028926">
    <property type="component" value="Chromosome"/>
</dbReference>
<proteinExistence type="predicted"/>
<dbReference type="eggNOG" id="ENOG5031BH3">
    <property type="taxonomic scope" value="Bacteria"/>
</dbReference>